<sequence length="109" mass="11336">RALNSGNYDLSYQGNNLTITKALLNVIADAKTKVYGDADPTLTYQVSGLKNSDTAAGVLSGNLGRVAGENVGNYGILQGGLGLNTANYTLSYVGNDLRITPAQLNVIAD</sequence>
<comment type="caution">
    <text evidence="2">The sequence shown here is derived from an EMBL/GenBank/DDBJ whole genome shotgun (WGS) entry which is preliminary data.</text>
</comment>
<evidence type="ECO:0000313" key="3">
    <source>
        <dbReference type="Proteomes" id="UP000253594"/>
    </source>
</evidence>
<proteinExistence type="predicted"/>
<evidence type="ECO:0000259" key="1">
    <source>
        <dbReference type="Pfam" id="PF18676"/>
    </source>
</evidence>
<feature type="non-terminal residue" evidence="2">
    <location>
        <position position="109"/>
    </location>
</feature>
<organism evidence="2 3">
    <name type="scientific">Pseudomonas aeruginosa</name>
    <dbReference type="NCBI Taxonomy" id="287"/>
    <lineage>
        <taxon>Bacteria</taxon>
        <taxon>Pseudomonadati</taxon>
        <taxon>Pseudomonadota</taxon>
        <taxon>Gammaproteobacteria</taxon>
        <taxon>Pseudomonadales</taxon>
        <taxon>Pseudomonadaceae</taxon>
        <taxon>Pseudomonas</taxon>
    </lineage>
</organism>
<dbReference type="Proteomes" id="UP000253594">
    <property type="component" value="Unassembled WGS sequence"/>
</dbReference>
<evidence type="ECO:0000313" key="2">
    <source>
        <dbReference type="EMBL" id="RCI69181.1"/>
    </source>
</evidence>
<dbReference type="Gene3D" id="3.30.160.710">
    <property type="match status" value="1"/>
</dbReference>
<feature type="non-terminal residue" evidence="2">
    <location>
        <position position="1"/>
    </location>
</feature>
<feature type="domain" description="MBG" evidence="1">
    <location>
        <begin position="24"/>
        <end position="97"/>
    </location>
</feature>
<accession>A0A367LVZ7</accession>
<dbReference type="Pfam" id="PF18676">
    <property type="entry name" value="MBG_2"/>
    <property type="match status" value="1"/>
</dbReference>
<name>A0A367LVZ7_PSEAI</name>
<dbReference type="AlphaFoldDB" id="A0A367LVZ7"/>
<dbReference type="EMBL" id="QORE01003341">
    <property type="protein sequence ID" value="RCI69181.1"/>
    <property type="molecule type" value="Genomic_DNA"/>
</dbReference>
<reference evidence="2 3" key="1">
    <citation type="submission" date="2018-07" db="EMBL/GenBank/DDBJ databases">
        <title>Mechanisms of high-level aminoglycoside resistance among Gram-negative pathogens in Brazil.</title>
        <authorList>
            <person name="Ballaben A.S."/>
            <person name="Darini A.L.C."/>
            <person name="Doi Y."/>
        </authorList>
    </citation>
    <scope>NUCLEOTIDE SEQUENCE [LARGE SCALE GENOMIC DNA]</scope>
    <source>
        <strain evidence="2 3">B2-305</strain>
    </source>
</reference>
<gene>
    <name evidence="2" type="ORF">DT376_41320</name>
</gene>
<protein>
    <recommendedName>
        <fullName evidence="1">MBG domain-containing protein</fullName>
    </recommendedName>
</protein>
<dbReference type="InterPro" id="IPR041286">
    <property type="entry name" value="MBG_2"/>
</dbReference>